<keyword evidence="7" id="KW-0540">Nuclease</keyword>
<dbReference type="PIRSF" id="PIRSF005814">
    <property type="entry name" value="MutS_YshD"/>
    <property type="match status" value="1"/>
</dbReference>
<dbReference type="RefSeq" id="WP_334315461.1">
    <property type="nucleotide sequence ID" value="NZ_CP065938.1"/>
</dbReference>
<dbReference type="SUPFAM" id="SSF48334">
    <property type="entry name" value="DNA repair protein MutS, domain III"/>
    <property type="match status" value="1"/>
</dbReference>
<dbReference type="PROSITE" id="PS50828">
    <property type="entry name" value="SMR"/>
    <property type="match status" value="1"/>
</dbReference>
<keyword evidence="2 7" id="KW-0547">Nucleotide-binding</keyword>
<evidence type="ECO:0000256" key="5">
    <source>
        <dbReference type="ARBA" id="ARBA00022884"/>
    </source>
</evidence>
<evidence type="ECO:0000256" key="6">
    <source>
        <dbReference type="ARBA" id="ARBA00023125"/>
    </source>
</evidence>
<evidence type="ECO:0000256" key="4">
    <source>
        <dbReference type="ARBA" id="ARBA00022840"/>
    </source>
</evidence>
<evidence type="ECO:0000313" key="10">
    <source>
        <dbReference type="EMBL" id="UWX05870.1"/>
    </source>
</evidence>
<accession>A0ABY5Y0Z9</accession>
<dbReference type="Proteomes" id="UP001058120">
    <property type="component" value="Chromosome"/>
</dbReference>
<dbReference type="SUPFAM" id="SSF52540">
    <property type="entry name" value="P-loop containing nucleoside triphosphate hydrolases"/>
    <property type="match status" value="1"/>
</dbReference>
<keyword evidence="6 7" id="KW-0238">DNA-binding</keyword>
<dbReference type="SMART" id="SM00533">
    <property type="entry name" value="MUTSd"/>
    <property type="match status" value="1"/>
</dbReference>
<dbReference type="Pfam" id="PF01713">
    <property type="entry name" value="Smr"/>
    <property type="match status" value="1"/>
</dbReference>
<evidence type="ECO:0000256" key="2">
    <source>
        <dbReference type="ARBA" id="ARBA00022741"/>
    </source>
</evidence>
<dbReference type="EC" id="3.1.-.-" evidence="7"/>
<keyword evidence="8" id="KW-0175">Coiled coil</keyword>
<dbReference type="InterPro" id="IPR036063">
    <property type="entry name" value="Smr_dom_sf"/>
</dbReference>
<dbReference type="SUPFAM" id="SSF160443">
    <property type="entry name" value="SMR domain-like"/>
    <property type="match status" value="1"/>
</dbReference>
<keyword evidence="7" id="KW-0255">Endonuclease</keyword>
<protein>
    <recommendedName>
        <fullName evidence="7">Endonuclease MutS2</fullName>
        <ecNumber evidence="7">3.1.-.-</ecNumber>
    </recommendedName>
    <alternativeName>
        <fullName evidence="7">Ribosome-associated protein quality control-upstream factor</fullName>
        <shortName evidence="7">RQC-upstream factor</shortName>
        <shortName evidence="7">RqcU</shortName>
        <ecNumber evidence="7">3.6.4.-</ecNumber>
    </alternativeName>
</protein>
<feature type="coiled-coil region" evidence="8">
    <location>
        <begin position="535"/>
        <end position="587"/>
    </location>
</feature>
<feature type="binding site" evidence="7">
    <location>
        <begin position="347"/>
        <end position="354"/>
    </location>
    <ligand>
        <name>ATP</name>
        <dbReference type="ChEBI" id="CHEBI:30616"/>
    </ligand>
</feature>
<dbReference type="InterPro" id="IPR005747">
    <property type="entry name" value="MutS2"/>
</dbReference>
<dbReference type="InterPro" id="IPR045076">
    <property type="entry name" value="MutS"/>
</dbReference>
<dbReference type="InterPro" id="IPR027417">
    <property type="entry name" value="P-loop_NTPase"/>
</dbReference>
<dbReference type="InterPro" id="IPR036187">
    <property type="entry name" value="DNA_mismatch_repair_MutS_sf"/>
</dbReference>
<dbReference type="Gene3D" id="3.40.50.300">
    <property type="entry name" value="P-loop containing nucleotide triphosphate hydrolases"/>
    <property type="match status" value="1"/>
</dbReference>
<dbReference type="HAMAP" id="MF_00092">
    <property type="entry name" value="MutS2"/>
    <property type="match status" value="1"/>
</dbReference>
<keyword evidence="5 7" id="KW-0694">RNA-binding</keyword>
<name>A0ABY5Y0Z9_9BACT</name>
<dbReference type="EC" id="3.6.4.-" evidence="7"/>
<comment type="similarity">
    <text evidence="7">Belongs to the DNA mismatch repair MutS family. MutS2 subfamily.</text>
</comment>
<evidence type="ECO:0000259" key="9">
    <source>
        <dbReference type="PROSITE" id="PS50828"/>
    </source>
</evidence>
<reference evidence="10" key="1">
    <citation type="submission" date="2020-12" db="EMBL/GenBank/DDBJ databases">
        <title>Taurinivorans muris gen. nov., sp. nov., fundamental and realized metabolic niche of a ubiquitous sulfidogenic bacterium in the murine intestine.</title>
        <authorList>
            <person name="Ye H."/>
            <person name="Hanson B.T."/>
            <person name="Loy A."/>
        </authorList>
    </citation>
    <scope>NUCLEOTIDE SEQUENCE</scope>
    <source>
        <strain evidence="10">LT0009</strain>
    </source>
</reference>
<comment type="function">
    <text evidence="7">Acts as a ribosome collision sensor, splitting the ribosome into its 2 subunits. Detects stalled/collided 70S ribosomes which it binds and splits by an ATP-hydrolysis driven conformational change. Acts upstream of the ribosome quality control system (RQC), a ribosome-associated complex that mediates the extraction of incompletely synthesized nascent chains from stalled ribosomes and their subsequent degradation. Probably generates substrates for RQC.</text>
</comment>
<dbReference type="SMART" id="SM00534">
    <property type="entry name" value="MUTSac"/>
    <property type="match status" value="1"/>
</dbReference>
<feature type="domain" description="Smr" evidence="9">
    <location>
        <begin position="702"/>
        <end position="777"/>
    </location>
</feature>
<keyword evidence="11" id="KW-1185">Reference proteome</keyword>
<gene>
    <name evidence="7" type="primary">mutS2</name>
    <name evidence="7" type="synonym">rqcU</name>
    <name evidence="10" type="ORF">JBF11_00640</name>
</gene>
<comment type="subunit">
    <text evidence="7">Homodimer. Binds to stalled ribosomes, contacting rRNA.</text>
</comment>
<dbReference type="Pfam" id="PF00488">
    <property type="entry name" value="MutS_V"/>
    <property type="match status" value="1"/>
</dbReference>
<evidence type="ECO:0000313" key="11">
    <source>
        <dbReference type="Proteomes" id="UP001058120"/>
    </source>
</evidence>
<dbReference type="PANTHER" id="PTHR48466:SF2">
    <property type="entry name" value="OS10G0509000 PROTEIN"/>
    <property type="match status" value="1"/>
</dbReference>
<dbReference type="PANTHER" id="PTHR48466">
    <property type="entry name" value="OS10G0509000 PROTEIN-RELATED"/>
    <property type="match status" value="1"/>
</dbReference>
<evidence type="ECO:0000256" key="3">
    <source>
        <dbReference type="ARBA" id="ARBA00022801"/>
    </source>
</evidence>
<comment type="function">
    <text evidence="7">Endonuclease that is involved in the suppression of homologous recombination and thus may have a key role in the control of bacterial genetic diversity.</text>
</comment>
<keyword evidence="1 7" id="KW-0699">rRNA-binding</keyword>
<dbReference type="EMBL" id="CP065938">
    <property type="protein sequence ID" value="UWX05870.1"/>
    <property type="molecule type" value="Genomic_DNA"/>
</dbReference>
<evidence type="ECO:0000256" key="1">
    <source>
        <dbReference type="ARBA" id="ARBA00022730"/>
    </source>
</evidence>
<proteinExistence type="inferred from homology"/>
<sequence>MDEFSLQALEYSKILQYAASFCRSEAGKNAVLSLRPFSSLSDIEHFQKVFDEYGLWKSKGEFSLHDFPDVSPFLKKIAEHSFHPDTEDFWAMREVLKLAKSACVSVHNFENELPLLALEYDFLFPERSYSALMRCIADDASFKDESSPGLLLVRNELRSLHQSCLRKVKEYCEQYNIGHYLQDDYMTIAGDRYVLPLKANFKGRQQGIIHDYSRTGETLYFEPMFLVDLNNRLQELKQEEREEINKIILLVSDLFMQEEAGIRKAWDFLVLLDVNEAKLGLSSAYVAKHKKEQGLEGYCVSFGHTLSLMNAYHPLLLLENNKQKSPAPVQPIDLVFRQNDRVLVISGGNSGGKTVALKTLGLIGLMSLTALPVPVAKGSGIVFWTRIHAFIGDEQSLDDHVSTFTGQIRHLAGIWDELDSNYLLLLDEFGAGTDPSQGAALAQAVLDGMLEKRCYAVSATHFPALKTYALTNDGVRAASVLFDENSKKPLYKLAYDQVGASKALDVAREHGLSEAILEKASQYLLVDTKEQDGVIAKLNAVAVEREKELEHLRKELQKTKQKREQLQEKYEREVQALQVEFREKSQELMRAWKSEKISAKEAMKKLGSLRTELGRNEAEKEEFAPVDETALKAGVEISYRPWNKKAFVQETDIKAKKVKINLGGVTMWASFKDVEIVGNPAKPLSKGSVTQNISRIKSGLTLDLRGKRADLAIAELNQFLDNALLAGYDTVEIIHGRGTGALRKAVHEVLKGYAVIESFSLATEENGGDGMTMATFR</sequence>
<keyword evidence="4 7" id="KW-0067">ATP-binding</keyword>
<dbReference type="NCBIfam" id="TIGR01069">
    <property type="entry name" value="mutS2"/>
    <property type="match status" value="1"/>
</dbReference>
<evidence type="ECO:0000256" key="8">
    <source>
        <dbReference type="SAM" id="Coils"/>
    </source>
</evidence>
<keyword evidence="3 7" id="KW-0378">Hydrolase</keyword>
<dbReference type="InterPro" id="IPR000432">
    <property type="entry name" value="DNA_mismatch_repair_MutS_C"/>
</dbReference>
<organism evidence="10 11">
    <name type="scientific">Taurinivorans muris</name>
    <dbReference type="NCBI Taxonomy" id="2787751"/>
    <lineage>
        <taxon>Bacteria</taxon>
        <taxon>Pseudomonadati</taxon>
        <taxon>Thermodesulfobacteriota</taxon>
        <taxon>Desulfovibrionia</taxon>
        <taxon>Desulfovibrionales</taxon>
        <taxon>Desulfovibrionaceae</taxon>
        <taxon>Taurinivorans</taxon>
    </lineage>
</organism>
<dbReference type="InterPro" id="IPR007696">
    <property type="entry name" value="DNA_mismatch_repair_MutS_core"/>
</dbReference>
<dbReference type="Gene3D" id="3.30.1370.110">
    <property type="match status" value="1"/>
</dbReference>
<dbReference type="SMART" id="SM00463">
    <property type="entry name" value="SMR"/>
    <property type="match status" value="1"/>
</dbReference>
<evidence type="ECO:0000256" key="7">
    <source>
        <dbReference type="HAMAP-Rule" id="MF_00092"/>
    </source>
</evidence>
<dbReference type="InterPro" id="IPR002625">
    <property type="entry name" value="Smr_dom"/>
</dbReference>